<evidence type="ECO:0000256" key="3">
    <source>
        <dbReference type="SAM" id="MobiDB-lite"/>
    </source>
</evidence>
<dbReference type="OrthoDB" id="68090at2759"/>
<dbReference type="Pfam" id="PF11566">
    <property type="entry name" value="PI31_Prot_N"/>
    <property type="match status" value="1"/>
</dbReference>
<dbReference type="EMBL" id="PGGS01000039">
    <property type="protein sequence ID" value="PNH11084.1"/>
    <property type="molecule type" value="Genomic_DNA"/>
</dbReference>
<evidence type="ECO:0000256" key="2">
    <source>
        <dbReference type="ARBA" id="ARBA00022942"/>
    </source>
</evidence>
<protein>
    <submittedName>
        <fullName evidence="5">Putative proteasome inhibitor</fullName>
    </submittedName>
</protein>
<comment type="caution">
    <text evidence="5">The sequence shown here is derived from an EMBL/GenBank/DDBJ whole genome shotgun (WGS) entry which is preliminary data.</text>
</comment>
<dbReference type="PANTHER" id="PTHR13266">
    <property type="entry name" value="PROTEASOME INHIBITOR"/>
    <property type="match status" value="1"/>
</dbReference>
<dbReference type="InterPro" id="IPR021625">
    <property type="entry name" value="PI31_Prot_N"/>
</dbReference>
<keyword evidence="2 5" id="KW-0647">Proteasome</keyword>
<evidence type="ECO:0000256" key="1">
    <source>
        <dbReference type="ARBA" id="ARBA00006405"/>
    </source>
</evidence>
<feature type="compositionally biased region" description="Low complexity" evidence="3">
    <location>
        <begin position="44"/>
        <end position="81"/>
    </location>
</feature>
<reference evidence="5 6" key="1">
    <citation type="journal article" date="2017" name="Mol. Biol. Evol.">
        <title>The 4-celled Tetrabaena socialis nuclear genome reveals the essential components for genetic control of cell number at the origin of multicellularity in the volvocine lineage.</title>
        <authorList>
            <person name="Featherston J."/>
            <person name="Arakaki Y."/>
            <person name="Hanschen E.R."/>
            <person name="Ferris P.J."/>
            <person name="Michod R.E."/>
            <person name="Olson B.J.S.C."/>
            <person name="Nozaki H."/>
            <person name="Durand P.M."/>
        </authorList>
    </citation>
    <scope>NUCLEOTIDE SEQUENCE [LARGE SCALE GENOMIC DNA]</scope>
    <source>
        <strain evidence="5 6">NIES-571</strain>
    </source>
</reference>
<feature type="region of interest" description="Disordered" evidence="3">
    <location>
        <begin position="37"/>
        <end position="130"/>
    </location>
</feature>
<dbReference type="GO" id="GO:0004866">
    <property type="term" value="F:endopeptidase inhibitor activity"/>
    <property type="evidence" value="ECO:0007669"/>
    <property type="project" value="InterPro"/>
</dbReference>
<dbReference type="Gene3D" id="3.40.1000.30">
    <property type="match status" value="1"/>
</dbReference>
<dbReference type="Proteomes" id="UP000236333">
    <property type="component" value="Unassembled WGS sequence"/>
</dbReference>
<organism evidence="5 6">
    <name type="scientific">Tetrabaena socialis</name>
    <dbReference type="NCBI Taxonomy" id="47790"/>
    <lineage>
        <taxon>Eukaryota</taxon>
        <taxon>Viridiplantae</taxon>
        <taxon>Chlorophyta</taxon>
        <taxon>core chlorophytes</taxon>
        <taxon>Chlorophyceae</taxon>
        <taxon>CS clade</taxon>
        <taxon>Chlamydomonadales</taxon>
        <taxon>Tetrabaenaceae</taxon>
        <taxon>Tetrabaena</taxon>
    </lineage>
</organism>
<name>A0A2J8AEZ2_9CHLO</name>
<evidence type="ECO:0000313" key="6">
    <source>
        <dbReference type="Proteomes" id="UP000236333"/>
    </source>
</evidence>
<proteinExistence type="inferred from homology"/>
<evidence type="ECO:0000259" key="4">
    <source>
        <dbReference type="Pfam" id="PF11566"/>
    </source>
</evidence>
<comment type="similarity">
    <text evidence="1">Belongs to the proteasome inhibitor PI31 family.</text>
</comment>
<gene>
    <name evidence="5" type="ORF">TSOC_002147</name>
</gene>
<dbReference type="GO" id="GO:0070628">
    <property type="term" value="F:proteasome binding"/>
    <property type="evidence" value="ECO:0007669"/>
    <property type="project" value="InterPro"/>
</dbReference>
<dbReference type="PANTHER" id="PTHR13266:SF1">
    <property type="entry name" value="PROTEASOME INHIBITOR PI31 SUBUNIT"/>
    <property type="match status" value="1"/>
</dbReference>
<dbReference type="GO" id="GO:0043161">
    <property type="term" value="P:proteasome-mediated ubiquitin-dependent protein catabolic process"/>
    <property type="evidence" value="ECO:0007669"/>
    <property type="project" value="InterPro"/>
</dbReference>
<accession>A0A2J8AEZ2</accession>
<feature type="compositionally biased region" description="Basic and acidic residues" evidence="3">
    <location>
        <begin position="86"/>
        <end position="103"/>
    </location>
</feature>
<dbReference type="AlphaFoldDB" id="A0A2J8AEZ2"/>
<evidence type="ECO:0000313" key="5">
    <source>
        <dbReference type="EMBL" id="PNH11084.1"/>
    </source>
</evidence>
<feature type="domain" description="PI31 proteasome regulator N-terminal" evidence="4">
    <location>
        <begin position="177"/>
        <end position="247"/>
    </location>
</feature>
<dbReference type="GO" id="GO:0000502">
    <property type="term" value="C:proteasome complex"/>
    <property type="evidence" value="ECO:0007669"/>
    <property type="project" value="UniProtKB-KW"/>
</dbReference>
<dbReference type="InterPro" id="IPR045128">
    <property type="entry name" value="PI31-like"/>
</dbReference>
<sequence>MQLGRYVPPAAAGAATAAVPAQLEELIKRVQEALEEALQHDQQGGAKATAGAAATATTTAAAASGSGRAAPVQPGQQEPQGRGQGRRNEEGERPDPLLDERYHPGGRLGPMRGPPGWGSGGVGEDDLMPGRRRQCSVRPRIRQPGRCPTVQAQRRDWAGPALMATPQALSAVIRAARPEFRSAADRVVFAVHAVLSVNGFSLRKVGEGVDEAVSRAASALPAEEADLAGWNAQQEMYSFLYVPEEQQQQQPPLQQQQQQQVGRAGSACCAAGGVHAGVGS</sequence>
<keyword evidence="6" id="KW-1185">Reference proteome</keyword>